<comment type="similarity">
    <text evidence="11">Belongs to the tetrahydrofolate dehydrogenase/cyclohydrolase family.</text>
</comment>
<comment type="pathway">
    <text evidence="1 11">One-carbon metabolism; tetrahydrofolate interconversion.</text>
</comment>
<dbReference type="EC" id="3.5.4.9" evidence="11"/>
<proteinExistence type="inferred from homology"/>
<dbReference type="CDD" id="cd01080">
    <property type="entry name" value="NAD_bind_m-THF_DH_Cyclohyd"/>
    <property type="match status" value="1"/>
</dbReference>
<feature type="domain" description="Tetrahydrofolate dehydrogenase/cyclohydrolase catalytic" evidence="12">
    <location>
        <begin position="4"/>
        <end position="115"/>
    </location>
</feature>
<dbReference type="PANTHER" id="PTHR48099:SF5">
    <property type="entry name" value="C-1-TETRAHYDROFOLATE SYNTHASE, CYTOPLASMIC"/>
    <property type="match status" value="1"/>
</dbReference>
<dbReference type="GO" id="GO:0009086">
    <property type="term" value="P:methionine biosynthetic process"/>
    <property type="evidence" value="ECO:0007669"/>
    <property type="project" value="UniProtKB-KW"/>
</dbReference>
<dbReference type="Gene3D" id="3.40.50.720">
    <property type="entry name" value="NAD(P)-binding Rossmann-like Domain"/>
    <property type="match status" value="1"/>
</dbReference>
<protein>
    <recommendedName>
        <fullName evidence="11">Bifunctional protein FolD</fullName>
    </recommendedName>
    <domain>
        <recommendedName>
            <fullName evidence="11">Methylenetetrahydrofolate dehydrogenase</fullName>
            <ecNumber evidence="11">1.5.1.5</ecNumber>
        </recommendedName>
    </domain>
    <domain>
        <recommendedName>
            <fullName evidence="11">Methenyltetrahydrofolate cyclohydrolase</fullName>
            <ecNumber evidence="11">3.5.4.9</ecNumber>
        </recommendedName>
    </domain>
</protein>
<evidence type="ECO:0000256" key="6">
    <source>
        <dbReference type="ARBA" id="ARBA00022857"/>
    </source>
</evidence>
<sequence length="284" mass="30742">MIILDGKATRDAHTDKLKKDIENIGFSPTLAIIQVGDNPDSTLYIEQKKKFALKIGATVQHVRFSESVTFDELEDEIKKLNINDSISGIIVQLPLPKHLNREDVISLIDSKKDVDGLTDENQKLLTESRPRFIPATARGILSLLDFYNIDIEGKNIVVLGRSRLVGSPTALALLHRGGKVSVCHSKTTNTREITKGADIVVVAIGKPEFIDASYIKKGAVVVDVGINTVLGPLDDEIPQRKVVGDVLFFEVAKVAGALSPVPGGVGPMTVLSLFENLLDASKTA</sequence>
<dbReference type="PROSITE" id="PS00767">
    <property type="entry name" value="THF_DHG_CYH_2"/>
    <property type="match status" value="1"/>
</dbReference>
<comment type="catalytic activity">
    <reaction evidence="11">
        <text>(6R)-5,10-methenyltetrahydrofolate + H2O = (6R)-10-formyltetrahydrofolate + H(+)</text>
        <dbReference type="Rhea" id="RHEA:23700"/>
        <dbReference type="ChEBI" id="CHEBI:15377"/>
        <dbReference type="ChEBI" id="CHEBI:15378"/>
        <dbReference type="ChEBI" id="CHEBI:57455"/>
        <dbReference type="ChEBI" id="CHEBI:195366"/>
        <dbReference type="EC" id="3.5.4.9"/>
    </reaction>
</comment>
<evidence type="ECO:0000256" key="1">
    <source>
        <dbReference type="ARBA" id="ARBA00004777"/>
    </source>
</evidence>
<comment type="catalytic activity">
    <reaction evidence="11">
        <text>(6R)-5,10-methylene-5,6,7,8-tetrahydrofolate + NADP(+) = (6R)-5,10-methenyltetrahydrofolate + NADPH</text>
        <dbReference type="Rhea" id="RHEA:22812"/>
        <dbReference type="ChEBI" id="CHEBI:15636"/>
        <dbReference type="ChEBI" id="CHEBI:57455"/>
        <dbReference type="ChEBI" id="CHEBI:57783"/>
        <dbReference type="ChEBI" id="CHEBI:58349"/>
        <dbReference type="EC" id="1.5.1.5"/>
    </reaction>
</comment>
<gene>
    <name evidence="11" type="primary">folD</name>
    <name evidence="14" type="ORF">COV01_00915</name>
</gene>
<dbReference type="PRINTS" id="PR00085">
    <property type="entry name" value="THFDHDRGNASE"/>
</dbReference>
<comment type="function">
    <text evidence="11">Catalyzes the oxidation of 5,10-methylenetetrahydrofolate to 5,10-methenyltetrahydrofolate and then the hydrolysis of 5,10-methenyltetrahydrofolate to 10-formyltetrahydrofolate.</text>
</comment>
<dbReference type="InterPro" id="IPR046346">
    <property type="entry name" value="Aminoacid_DH-like_N_sf"/>
</dbReference>
<keyword evidence="6 11" id="KW-0521">NADP</keyword>
<evidence type="ECO:0000256" key="7">
    <source>
        <dbReference type="ARBA" id="ARBA00023002"/>
    </source>
</evidence>
<dbReference type="EC" id="1.5.1.5" evidence="11"/>
<dbReference type="PANTHER" id="PTHR48099">
    <property type="entry name" value="C-1-TETRAHYDROFOLATE SYNTHASE, CYTOPLASMIC-RELATED"/>
    <property type="match status" value="1"/>
</dbReference>
<evidence type="ECO:0000259" key="13">
    <source>
        <dbReference type="Pfam" id="PF02882"/>
    </source>
</evidence>
<dbReference type="InterPro" id="IPR020630">
    <property type="entry name" value="THF_DH/CycHdrlase_cat_dom"/>
</dbReference>
<dbReference type="GO" id="GO:0000105">
    <property type="term" value="P:L-histidine biosynthetic process"/>
    <property type="evidence" value="ECO:0007669"/>
    <property type="project" value="UniProtKB-KW"/>
</dbReference>
<comment type="caution">
    <text evidence="11">Lacks conserved residue(s) required for the propagation of feature annotation.</text>
</comment>
<dbReference type="Gene3D" id="3.40.50.10860">
    <property type="entry name" value="Leucine Dehydrogenase, chain A, domain 1"/>
    <property type="match status" value="1"/>
</dbReference>
<keyword evidence="4 11" id="KW-0658">Purine biosynthesis</keyword>
<evidence type="ECO:0000256" key="3">
    <source>
        <dbReference type="ARBA" id="ARBA00022563"/>
    </source>
</evidence>
<dbReference type="SUPFAM" id="SSF53223">
    <property type="entry name" value="Aminoacid dehydrogenase-like, N-terminal domain"/>
    <property type="match status" value="1"/>
</dbReference>
<evidence type="ECO:0000256" key="8">
    <source>
        <dbReference type="ARBA" id="ARBA00023102"/>
    </source>
</evidence>
<dbReference type="GO" id="GO:0004488">
    <property type="term" value="F:methylenetetrahydrofolate dehydrogenase (NADP+) activity"/>
    <property type="evidence" value="ECO:0007669"/>
    <property type="project" value="UniProtKB-UniRule"/>
</dbReference>
<dbReference type="AlphaFoldDB" id="A0A2M8LD67"/>
<dbReference type="FunFam" id="3.40.50.720:FF:000006">
    <property type="entry name" value="Bifunctional protein FolD"/>
    <property type="match status" value="1"/>
</dbReference>
<dbReference type="GO" id="GO:0035999">
    <property type="term" value="P:tetrahydrofolate interconversion"/>
    <property type="evidence" value="ECO:0007669"/>
    <property type="project" value="UniProtKB-UniRule"/>
</dbReference>
<feature type="domain" description="Tetrahydrofolate dehydrogenase/cyclohydrolase NAD(P)-binding" evidence="13">
    <location>
        <begin position="134"/>
        <end position="282"/>
    </location>
</feature>
<name>A0A2M8LD67_9BACT</name>
<dbReference type="GO" id="GO:0005829">
    <property type="term" value="C:cytosol"/>
    <property type="evidence" value="ECO:0007669"/>
    <property type="project" value="TreeGrafter"/>
</dbReference>
<dbReference type="EMBL" id="PFEQ01000001">
    <property type="protein sequence ID" value="PJE74576.1"/>
    <property type="molecule type" value="Genomic_DNA"/>
</dbReference>
<keyword evidence="9 11" id="KW-0486">Methionine biosynthesis</keyword>
<dbReference type="InterPro" id="IPR020631">
    <property type="entry name" value="THF_DH/CycHdrlase_NAD-bd_dom"/>
</dbReference>
<reference evidence="15" key="1">
    <citation type="submission" date="2017-09" db="EMBL/GenBank/DDBJ databases">
        <title>Depth-based differentiation of microbial function through sediment-hosted aquifers and enrichment of novel symbionts in the deep terrestrial subsurface.</title>
        <authorList>
            <person name="Probst A.J."/>
            <person name="Ladd B."/>
            <person name="Jarett J.K."/>
            <person name="Geller-Mcgrath D.E."/>
            <person name="Sieber C.M.K."/>
            <person name="Emerson J.B."/>
            <person name="Anantharaman K."/>
            <person name="Thomas B.C."/>
            <person name="Malmstrom R."/>
            <person name="Stieglmeier M."/>
            <person name="Klingl A."/>
            <person name="Woyke T."/>
            <person name="Ryan C.M."/>
            <person name="Banfield J.F."/>
        </authorList>
    </citation>
    <scope>NUCLEOTIDE SEQUENCE [LARGE SCALE GENOMIC DNA]</scope>
</reference>
<keyword evidence="10 11" id="KW-0511">Multifunctional enzyme</keyword>
<evidence type="ECO:0000313" key="15">
    <source>
        <dbReference type="Proteomes" id="UP000228700"/>
    </source>
</evidence>
<keyword evidence="3 11" id="KW-0554">One-carbon metabolism</keyword>
<evidence type="ECO:0000313" key="14">
    <source>
        <dbReference type="EMBL" id="PJE74576.1"/>
    </source>
</evidence>
<feature type="binding site" evidence="11">
    <location>
        <position position="226"/>
    </location>
    <ligand>
        <name>NADP(+)</name>
        <dbReference type="ChEBI" id="CHEBI:58349"/>
    </ligand>
</feature>
<dbReference type="GO" id="GO:0004477">
    <property type="term" value="F:methenyltetrahydrofolate cyclohydrolase activity"/>
    <property type="evidence" value="ECO:0007669"/>
    <property type="project" value="UniProtKB-UniRule"/>
</dbReference>
<evidence type="ECO:0000256" key="11">
    <source>
        <dbReference type="HAMAP-Rule" id="MF_01576"/>
    </source>
</evidence>
<dbReference type="InterPro" id="IPR000672">
    <property type="entry name" value="THF_DH/CycHdrlase"/>
</dbReference>
<feature type="binding site" evidence="11">
    <location>
        <begin position="160"/>
        <end position="162"/>
    </location>
    <ligand>
        <name>NADP(+)</name>
        <dbReference type="ChEBI" id="CHEBI:58349"/>
    </ligand>
</feature>
<evidence type="ECO:0000259" key="12">
    <source>
        <dbReference type="Pfam" id="PF00763"/>
    </source>
</evidence>
<dbReference type="InterPro" id="IPR020867">
    <property type="entry name" value="THF_DH/CycHdrlase_CS"/>
</dbReference>
<keyword evidence="11" id="KW-0028">Amino-acid biosynthesis</keyword>
<evidence type="ECO:0000256" key="5">
    <source>
        <dbReference type="ARBA" id="ARBA00022801"/>
    </source>
</evidence>
<keyword evidence="8 11" id="KW-0368">Histidine biosynthesis</keyword>
<evidence type="ECO:0000256" key="2">
    <source>
        <dbReference type="ARBA" id="ARBA00011738"/>
    </source>
</evidence>
<comment type="caution">
    <text evidence="14">The sequence shown here is derived from an EMBL/GenBank/DDBJ whole genome shotgun (WGS) entry which is preliminary data.</text>
</comment>
<evidence type="ECO:0000256" key="10">
    <source>
        <dbReference type="ARBA" id="ARBA00023268"/>
    </source>
</evidence>
<dbReference type="InterPro" id="IPR036291">
    <property type="entry name" value="NAD(P)-bd_dom_sf"/>
</dbReference>
<evidence type="ECO:0000256" key="9">
    <source>
        <dbReference type="ARBA" id="ARBA00023167"/>
    </source>
</evidence>
<dbReference type="Proteomes" id="UP000228700">
    <property type="component" value="Unassembled WGS sequence"/>
</dbReference>
<dbReference type="SUPFAM" id="SSF51735">
    <property type="entry name" value="NAD(P)-binding Rossmann-fold domains"/>
    <property type="match status" value="1"/>
</dbReference>
<dbReference type="FunFam" id="3.40.50.10860:FF:000005">
    <property type="entry name" value="C-1-tetrahydrofolate synthase, cytoplasmic, putative"/>
    <property type="match status" value="1"/>
</dbReference>
<dbReference type="Pfam" id="PF02882">
    <property type="entry name" value="THF_DHG_CYH_C"/>
    <property type="match status" value="1"/>
</dbReference>
<dbReference type="GO" id="GO:0006164">
    <property type="term" value="P:purine nucleotide biosynthetic process"/>
    <property type="evidence" value="ECO:0007669"/>
    <property type="project" value="UniProtKB-KW"/>
</dbReference>
<comment type="subunit">
    <text evidence="2 11">Homodimer.</text>
</comment>
<dbReference type="UniPathway" id="UPA00193"/>
<accession>A0A2M8LD67</accession>
<evidence type="ECO:0000256" key="4">
    <source>
        <dbReference type="ARBA" id="ARBA00022755"/>
    </source>
</evidence>
<keyword evidence="7 11" id="KW-0560">Oxidoreductase</keyword>
<dbReference type="Pfam" id="PF00763">
    <property type="entry name" value="THF_DHG_CYH"/>
    <property type="match status" value="1"/>
</dbReference>
<dbReference type="HAMAP" id="MF_01576">
    <property type="entry name" value="THF_DHG_CYH"/>
    <property type="match status" value="1"/>
</dbReference>
<organism evidence="14 15">
    <name type="scientific">Candidatus Taylorbacteria bacterium CG10_big_fil_rev_8_21_14_0_10_41_48</name>
    <dbReference type="NCBI Taxonomy" id="1975024"/>
    <lineage>
        <taxon>Bacteria</taxon>
        <taxon>Candidatus Tayloriibacteriota</taxon>
    </lineage>
</organism>
<keyword evidence="5 11" id="KW-0378">Hydrolase</keyword>